<keyword evidence="3" id="KW-1185">Reference proteome</keyword>
<dbReference type="Proteomes" id="UP000239425">
    <property type="component" value="Unassembled WGS sequence"/>
</dbReference>
<accession>A0A2S5RHQ9</accession>
<reference evidence="2 3" key="1">
    <citation type="submission" date="2017-11" db="EMBL/GenBank/DDBJ databases">
        <title>Comparative genomic analysis of Holospora spp., intranuclear symbionts of paramecia.</title>
        <authorList>
            <person name="Garushyants S.K."/>
            <person name="Beliavskaya A."/>
            <person name="Malko D.B."/>
            <person name="Logacheva M.D."/>
            <person name="Rautian M.S."/>
            <person name="Gelfand M.S."/>
        </authorList>
    </citation>
    <scope>NUCLEOTIDE SEQUENCE [LARGE SCALE GENOMIC DNA]</scope>
    <source>
        <strain evidence="3">02AZ16</strain>
    </source>
</reference>
<evidence type="ECO:0000313" key="3">
    <source>
        <dbReference type="Proteomes" id="UP000239425"/>
    </source>
</evidence>
<protein>
    <submittedName>
        <fullName evidence="2">Uncharacterized protein</fullName>
    </submittedName>
</protein>
<organism evidence="2 3">
    <name type="scientific">Holospora curviuscula</name>
    <dbReference type="NCBI Taxonomy" id="1082868"/>
    <lineage>
        <taxon>Bacteria</taxon>
        <taxon>Pseudomonadati</taxon>
        <taxon>Pseudomonadota</taxon>
        <taxon>Alphaproteobacteria</taxon>
        <taxon>Holosporales</taxon>
        <taxon>Holosporaceae</taxon>
        <taxon>Holospora</taxon>
    </lineage>
</organism>
<dbReference type="AlphaFoldDB" id="A0A2S5RHQ9"/>
<evidence type="ECO:0000313" key="2">
    <source>
        <dbReference type="EMBL" id="PPE06851.1"/>
    </source>
</evidence>
<sequence length="61" mass="7135">MINDILWKKLEWFRAPKNTLLFGNILVKFTKIINHGKSHIAKPYSSKGRSRDAPTSLRQRL</sequence>
<comment type="caution">
    <text evidence="2">The sequence shown here is derived from an EMBL/GenBank/DDBJ whole genome shotgun (WGS) entry which is preliminary data.</text>
</comment>
<feature type="region of interest" description="Disordered" evidence="1">
    <location>
        <begin position="40"/>
        <end position="61"/>
    </location>
</feature>
<name>A0A2S5RHQ9_9PROT</name>
<evidence type="ECO:0000256" key="1">
    <source>
        <dbReference type="SAM" id="MobiDB-lite"/>
    </source>
</evidence>
<proteinExistence type="predicted"/>
<gene>
    <name evidence="2" type="ORF">HCUR_00127</name>
</gene>
<dbReference type="EMBL" id="PHHC01000027">
    <property type="protein sequence ID" value="PPE06851.1"/>
    <property type="molecule type" value="Genomic_DNA"/>
</dbReference>